<feature type="compositionally biased region" description="Basic residues" evidence="1">
    <location>
        <begin position="65"/>
        <end position="74"/>
    </location>
</feature>
<reference evidence="2 3" key="1">
    <citation type="submission" date="2016-09" db="EMBL/GenBank/DDBJ databases">
        <title>The complete genome sequences of Rhizobium gallicum, symbiovars gallicum and phaseoli, symbionts associated to common bean (Phaseolus vulgaris).</title>
        <authorList>
            <person name="Bustos P."/>
            <person name="Santamaria R.I."/>
            <person name="Perez-Carrascal O.M."/>
            <person name="Juarez S."/>
            <person name="Lozano L."/>
            <person name="Martinez-Flores I."/>
            <person name="Martinez-Romero E."/>
            <person name="Cevallos M."/>
            <person name="Romero D."/>
            <person name="Davila G."/>
            <person name="Gonzalez V."/>
        </authorList>
    </citation>
    <scope>NUCLEOTIDE SEQUENCE [LARGE SCALE GENOMIC DNA]</scope>
    <source>
        <strain evidence="2 3">IE4872</strain>
    </source>
</reference>
<evidence type="ECO:0000313" key="3">
    <source>
        <dbReference type="Proteomes" id="UP000184749"/>
    </source>
</evidence>
<feature type="region of interest" description="Disordered" evidence="1">
    <location>
        <begin position="61"/>
        <end position="83"/>
    </location>
</feature>
<dbReference type="AlphaFoldDB" id="A0A1L5NMQ7"/>
<sequence>MAFAAEEAPKALTFAGFHAIVHSSAALAALRRLAGAERGGSLLAGQRDRIFDNATALSRAEPRIKGRRATKRRPLAGFDRRER</sequence>
<proteinExistence type="predicted"/>
<evidence type="ECO:0000313" key="2">
    <source>
        <dbReference type="EMBL" id="APO69184.1"/>
    </source>
</evidence>
<dbReference type="STRING" id="56730.IE4872_CH03592"/>
<protein>
    <submittedName>
        <fullName evidence="2">Uncharacterized protein</fullName>
    </submittedName>
</protein>
<dbReference type="EMBL" id="CP017101">
    <property type="protein sequence ID" value="APO69184.1"/>
    <property type="molecule type" value="Genomic_DNA"/>
</dbReference>
<accession>A0A1L5NMQ7</accession>
<organism evidence="2 3">
    <name type="scientific">Rhizobium gallicum</name>
    <dbReference type="NCBI Taxonomy" id="56730"/>
    <lineage>
        <taxon>Bacteria</taxon>
        <taxon>Pseudomonadati</taxon>
        <taxon>Pseudomonadota</taxon>
        <taxon>Alphaproteobacteria</taxon>
        <taxon>Hyphomicrobiales</taxon>
        <taxon>Rhizobiaceae</taxon>
        <taxon>Rhizobium/Agrobacterium group</taxon>
        <taxon>Rhizobium</taxon>
    </lineage>
</organism>
<dbReference type="Proteomes" id="UP000184749">
    <property type="component" value="Chromosome"/>
</dbReference>
<gene>
    <name evidence="2" type="ORF">IE4872_CH03592</name>
</gene>
<evidence type="ECO:0000256" key="1">
    <source>
        <dbReference type="SAM" id="MobiDB-lite"/>
    </source>
</evidence>
<name>A0A1L5NMQ7_9HYPH</name>